<evidence type="ECO:0000256" key="1">
    <source>
        <dbReference type="ARBA" id="ARBA00004123"/>
    </source>
</evidence>
<dbReference type="GO" id="GO:0005829">
    <property type="term" value="C:cytosol"/>
    <property type="evidence" value="ECO:0007669"/>
    <property type="project" value="TreeGrafter"/>
</dbReference>
<dbReference type="Proteomes" id="UP000663882">
    <property type="component" value="Unassembled WGS sequence"/>
</dbReference>
<protein>
    <recommendedName>
        <fullName evidence="14">Proteasome activator complex subunit 4</fullName>
    </recommendedName>
</protein>
<keyword evidence="7" id="KW-0234">DNA repair</keyword>
<evidence type="ECO:0000256" key="2">
    <source>
        <dbReference type="ARBA" id="ARBA00004496"/>
    </source>
</evidence>
<evidence type="ECO:0000256" key="6">
    <source>
        <dbReference type="ARBA" id="ARBA00022763"/>
    </source>
</evidence>
<feature type="domain" description="Proteasome activator Blm10 middle HEAT repeats region" evidence="10">
    <location>
        <begin position="46"/>
        <end position="159"/>
    </location>
</feature>
<keyword evidence="8" id="KW-0539">Nucleus</keyword>
<dbReference type="PANTHER" id="PTHR32170:SF3">
    <property type="entry name" value="PROTEASOME ACTIVATOR COMPLEX SUBUNIT 4"/>
    <property type="match status" value="1"/>
</dbReference>
<dbReference type="PANTHER" id="PTHR32170">
    <property type="entry name" value="PROTEASOME ACTIVATOR COMPLEX SUBUNIT 4"/>
    <property type="match status" value="1"/>
</dbReference>
<gene>
    <name evidence="12" type="ORF">RFH988_LOCUS11204</name>
</gene>
<dbReference type="GO" id="GO:0006281">
    <property type="term" value="P:DNA repair"/>
    <property type="evidence" value="ECO:0007669"/>
    <property type="project" value="UniProtKB-KW"/>
</dbReference>
<dbReference type="GO" id="GO:0070628">
    <property type="term" value="F:proteasome binding"/>
    <property type="evidence" value="ECO:0007669"/>
    <property type="project" value="InterPro"/>
</dbReference>
<keyword evidence="6" id="KW-0227">DNA damage</keyword>
<evidence type="ECO:0000259" key="9">
    <source>
        <dbReference type="Pfam" id="PF11919"/>
    </source>
</evidence>
<feature type="domain" description="Proteasome activator complex subunit 4-like HEAT repeat-like" evidence="11">
    <location>
        <begin position="585"/>
        <end position="711"/>
    </location>
</feature>
<evidence type="ECO:0000256" key="4">
    <source>
        <dbReference type="ARBA" id="ARBA00022490"/>
    </source>
</evidence>
<evidence type="ECO:0000313" key="13">
    <source>
        <dbReference type="Proteomes" id="UP000663882"/>
    </source>
</evidence>
<evidence type="ECO:0000256" key="8">
    <source>
        <dbReference type="ARBA" id="ARBA00023242"/>
    </source>
</evidence>
<evidence type="ECO:0008006" key="14">
    <source>
        <dbReference type="Google" id="ProtNLM"/>
    </source>
</evidence>
<dbReference type="GO" id="GO:0010499">
    <property type="term" value="P:proteasomal ubiquitin-independent protein catabolic process"/>
    <property type="evidence" value="ECO:0007669"/>
    <property type="project" value="TreeGrafter"/>
</dbReference>
<dbReference type="InterPro" id="IPR016024">
    <property type="entry name" value="ARM-type_fold"/>
</dbReference>
<reference evidence="12" key="1">
    <citation type="submission" date="2021-02" db="EMBL/GenBank/DDBJ databases">
        <authorList>
            <person name="Nowell W R."/>
        </authorList>
    </citation>
    <scope>NUCLEOTIDE SEQUENCE</scope>
</reference>
<evidence type="ECO:0000259" key="11">
    <source>
        <dbReference type="Pfam" id="PF23096"/>
    </source>
</evidence>
<dbReference type="Pfam" id="PF16507">
    <property type="entry name" value="HEAT_PSME4_mid"/>
    <property type="match status" value="1"/>
</dbReference>
<proteinExistence type="inferred from homology"/>
<dbReference type="InterPro" id="IPR035309">
    <property type="entry name" value="PSME4"/>
</dbReference>
<dbReference type="GO" id="GO:0016504">
    <property type="term" value="F:peptidase activator activity"/>
    <property type="evidence" value="ECO:0007669"/>
    <property type="project" value="InterPro"/>
</dbReference>
<keyword evidence="4" id="KW-0963">Cytoplasm</keyword>
<dbReference type="InterPro" id="IPR032430">
    <property type="entry name" value="Blm10_mid"/>
</dbReference>
<dbReference type="InterPro" id="IPR055455">
    <property type="entry name" value="HEAT_PSME4"/>
</dbReference>
<dbReference type="EMBL" id="CAJNOO010000438">
    <property type="protein sequence ID" value="CAF0943181.1"/>
    <property type="molecule type" value="Genomic_DNA"/>
</dbReference>
<evidence type="ECO:0000256" key="3">
    <source>
        <dbReference type="ARBA" id="ARBA00005739"/>
    </source>
</evidence>
<dbReference type="Pfam" id="PF11919">
    <property type="entry name" value="PSME4_C"/>
    <property type="match status" value="1"/>
</dbReference>
<name>A0A814CPV7_9BILA</name>
<organism evidence="12 13">
    <name type="scientific">Rotaria sordida</name>
    <dbReference type="NCBI Taxonomy" id="392033"/>
    <lineage>
        <taxon>Eukaryota</taxon>
        <taxon>Metazoa</taxon>
        <taxon>Spiralia</taxon>
        <taxon>Gnathifera</taxon>
        <taxon>Rotifera</taxon>
        <taxon>Eurotatoria</taxon>
        <taxon>Bdelloidea</taxon>
        <taxon>Philodinida</taxon>
        <taxon>Philodinidae</taxon>
        <taxon>Rotaria</taxon>
    </lineage>
</organism>
<evidence type="ECO:0000256" key="7">
    <source>
        <dbReference type="ARBA" id="ARBA00023204"/>
    </source>
</evidence>
<evidence type="ECO:0000256" key="5">
    <source>
        <dbReference type="ARBA" id="ARBA00022737"/>
    </source>
</evidence>
<dbReference type="AlphaFoldDB" id="A0A814CPV7"/>
<feature type="domain" description="Proteasome activator complex subunit 4 C-terminal" evidence="9">
    <location>
        <begin position="826"/>
        <end position="908"/>
    </location>
</feature>
<dbReference type="SUPFAM" id="SSF48371">
    <property type="entry name" value="ARM repeat"/>
    <property type="match status" value="1"/>
</dbReference>
<dbReference type="Pfam" id="PF23096">
    <property type="entry name" value="HEAT_PSME4"/>
    <property type="match status" value="1"/>
</dbReference>
<comment type="caution">
    <text evidence="12">The sequence shown here is derived from an EMBL/GenBank/DDBJ whole genome shotgun (WGS) entry which is preliminary data.</text>
</comment>
<evidence type="ECO:0000313" key="12">
    <source>
        <dbReference type="EMBL" id="CAF0943181.1"/>
    </source>
</evidence>
<dbReference type="InterPro" id="IPR021843">
    <property type="entry name" value="PSME4_C"/>
</dbReference>
<keyword evidence="5" id="KW-0677">Repeat</keyword>
<accession>A0A814CPV7</accession>
<dbReference type="OrthoDB" id="17907at2759"/>
<sequence length="908" mass="104581">MLSLPVGNLSIAPPKDVHSIPVIASWIVAMMGNGSLCLQYVRDSFTAIKSFYHPSNNGDFQEGLIQFLVRLTQSFVDRVHLESKADRLWQFNPPPSYRLTEQDITDFVICVKECVFISIFNKTNLKDAAKAFRNLAMLRPELVVPPIVEQLFSSVDMSNARTVTNVKDDTTEIELTSVVTGIVQQCSSKIFQVVREKIMNFLVASSFTPRVSKLLTDLVQPILEVNPIETLNSNMSNDERLRSLTIVHFIALGCLRMVPRIESEEVLDFALTVAPVDFKYKAQYTVCAKEPKFKENLRMRLIIDIGKLLANDYAKLNNDFDILKYSFENKLSGRRYHPRFVIIKRLAKEIQSFSIDNYQSLTKIDKQVILKLVELSINRYSQVRCIAQIYLFTMLQRYVFSYNVVVDRILGLLNAPGEADHDEIKGCLYVLLGDDAFFLPTKHSWPLLEKLWPSIARTTHATKISTQILIDQIVEKITKQFDIPAIIEDTNAISIRAAVALWRPLELKEVEIHDQIREEHNQANIQSYNNLMETLNLICNNDRLTWRQQERTVVFISLLLQKHVPIPSSCIRTFSNFLVHDNVKLRMGLFRNFGSAFVDHFMEQLYALIREKIIEIQEGSQRVAAEIVAGMIRGSKYWTLDELWSKLTPFLNELCMNLSSEAVLNWGCCFWFAVADVDPRRTYHTVEFMRSLINTPSTANTFIETSRWNLVDQLRNFEWRIPGVWHEVNAHAKDLLEHPYKAVRECIASVLGTSLSHDITLPNGQSIRHPSVNLFFDGIHERLQRAIDICEKAPLEAFIEQIEYVCKSSKWHARRAAIEFVQHMIFCVLGLCAIVLSSPYDIPIHIPRALMLLCEHSHDPNLIRKSIKNALSEFRRTHHDSWHEHREKFTEDQLVILADVLISPNYYA</sequence>
<comment type="subcellular location">
    <subcellularLocation>
        <location evidence="2">Cytoplasm</location>
    </subcellularLocation>
    <subcellularLocation>
        <location evidence="1">Nucleus</location>
    </subcellularLocation>
</comment>
<comment type="similarity">
    <text evidence="3">Belongs to the BLM10 family.</text>
</comment>
<evidence type="ECO:0000259" key="10">
    <source>
        <dbReference type="Pfam" id="PF16507"/>
    </source>
</evidence>
<dbReference type="GO" id="GO:0005634">
    <property type="term" value="C:nucleus"/>
    <property type="evidence" value="ECO:0007669"/>
    <property type="project" value="UniProtKB-SubCell"/>
</dbReference>